<gene>
    <name evidence="3" type="ORF">LJ739_10735</name>
</gene>
<organism evidence="3 4">
    <name type="scientific">Fluctibacter halophilus</name>
    <dbReference type="NCBI Taxonomy" id="226011"/>
    <lineage>
        <taxon>Bacteria</taxon>
        <taxon>Pseudomonadati</taxon>
        <taxon>Pseudomonadota</taxon>
        <taxon>Gammaproteobacteria</taxon>
        <taxon>Alteromonadales</taxon>
        <taxon>Alteromonadaceae</taxon>
        <taxon>Fluctibacter</taxon>
    </lineage>
</organism>
<dbReference type="EMBL" id="JAJEWP010000002">
    <property type="protein sequence ID" value="MCC2616717.1"/>
    <property type="molecule type" value="Genomic_DNA"/>
</dbReference>
<keyword evidence="3" id="KW-0223">Dioxygenase</keyword>
<dbReference type="InterPro" id="IPR003819">
    <property type="entry name" value="TauD/TfdA-like"/>
</dbReference>
<evidence type="ECO:0000313" key="4">
    <source>
        <dbReference type="Proteomes" id="UP001520878"/>
    </source>
</evidence>
<dbReference type="Gene3D" id="3.60.130.10">
    <property type="entry name" value="Clavaminate synthase-like"/>
    <property type="match status" value="1"/>
</dbReference>
<keyword evidence="1" id="KW-0560">Oxidoreductase</keyword>
<dbReference type="SUPFAM" id="SSF51197">
    <property type="entry name" value="Clavaminate synthase-like"/>
    <property type="match status" value="1"/>
</dbReference>
<dbReference type="RefSeq" id="WP_229160320.1">
    <property type="nucleotide sequence ID" value="NZ_JAJEWP010000002.1"/>
</dbReference>
<evidence type="ECO:0000259" key="2">
    <source>
        <dbReference type="Pfam" id="PF02668"/>
    </source>
</evidence>
<sequence>MLVLIYVLFTSTKNDRTDGFMKSRLQVDAMNMDELNRYGWWRTQVGDLDRLQDVMVGIGERLGKPTASRKSKGVVQQLVPVTKKEAFPNSLSSKFETGRFPLHVDTAYWATPCRYLILGCVDAGESQRPTKLLDFYSLNLSDVEKDLLFNSPFLIQNGRRSFYGSVLSRDRSFVRYDPGCMVPANMNSQKIDHILSSERLENVSHELFWEKGMVLVIDNWRVLHGRGVQQKDGRDRELYRVLVA</sequence>
<dbReference type="InterPro" id="IPR042098">
    <property type="entry name" value="TauD-like_sf"/>
</dbReference>
<dbReference type="Proteomes" id="UP001520878">
    <property type="component" value="Unassembled WGS sequence"/>
</dbReference>
<accession>A0ABS8G812</accession>
<proteinExistence type="predicted"/>
<evidence type="ECO:0000313" key="3">
    <source>
        <dbReference type="EMBL" id="MCC2616717.1"/>
    </source>
</evidence>
<protein>
    <submittedName>
        <fullName evidence="3">TauD/TfdA family dioxygenase</fullName>
    </submittedName>
</protein>
<dbReference type="Pfam" id="PF02668">
    <property type="entry name" value="TauD"/>
    <property type="match status" value="1"/>
</dbReference>
<comment type="caution">
    <text evidence="3">The sequence shown here is derived from an EMBL/GenBank/DDBJ whole genome shotgun (WGS) entry which is preliminary data.</text>
</comment>
<reference evidence="3 4" key="1">
    <citation type="submission" date="2021-10" db="EMBL/GenBank/DDBJ databases">
        <title>Draft genome of Aestuariibacter halophilus JC2043.</title>
        <authorList>
            <person name="Emsley S.A."/>
            <person name="Pfannmuller K.M."/>
            <person name="Ushijima B."/>
            <person name="Saw J.H."/>
            <person name="Videau P."/>
        </authorList>
    </citation>
    <scope>NUCLEOTIDE SEQUENCE [LARGE SCALE GENOMIC DNA]</scope>
    <source>
        <strain evidence="3 4">JC2043</strain>
    </source>
</reference>
<keyword evidence="4" id="KW-1185">Reference proteome</keyword>
<name>A0ABS8G812_9ALTE</name>
<feature type="domain" description="TauD/TfdA-like" evidence="2">
    <location>
        <begin position="147"/>
        <end position="241"/>
    </location>
</feature>
<dbReference type="GO" id="GO:0051213">
    <property type="term" value="F:dioxygenase activity"/>
    <property type="evidence" value="ECO:0007669"/>
    <property type="project" value="UniProtKB-KW"/>
</dbReference>
<evidence type="ECO:0000256" key="1">
    <source>
        <dbReference type="ARBA" id="ARBA00023002"/>
    </source>
</evidence>